<dbReference type="InterPro" id="IPR047995">
    <property type="entry name" value="Choice_anch_K"/>
</dbReference>
<protein>
    <submittedName>
        <fullName evidence="2">PEP-CTERM putative exosortase interaction domain protein</fullName>
    </submittedName>
</protein>
<dbReference type="RefSeq" id="WP_006105784.1">
    <property type="nucleotide sequence ID" value="NZ_DS989873.1"/>
</dbReference>
<feature type="chain" id="PRO_5002827673" evidence="1">
    <location>
        <begin position="27"/>
        <end position="240"/>
    </location>
</feature>
<dbReference type="InterPro" id="IPR026374">
    <property type="entry name" value="Cyano_PEP"/>
</dbReference>
<evidence type="ECO:0000313" key="3">
    <source>
        <dbReference type="Proteomes" id="UP000003835"/>
    </source>
</evidence>
<dbReference type="EMBL" id="DS989873">
    <property type="protein sequence ID" value="EDX71432.1"/>
    <property type="molecule type" value="Genomic_DNA"/>
</dbReference>
<dbReference type="NCBIfam" id="NF038131">
    <property type="entry name" value="choice_anch_K"/>
    <property type="match status" value="1"/>
</dbReference>
<organism evidence="2 3">
    <name type="scientific">Coleofasciculus chthonoplastes PCC 7420</name>
    <dbReference type="NCBI Taxonomy" id="118168"/>
    <lineage>
        <taxon>Bacteria</taxon>
        <taxon>Bacillati</taxon>
        <taxon>Cyanobacteriota</taxon>
        <taxon>Cyanophyceae</taxon>
        <taxon>Coleofasciculales</taxon>
        <taxon>Coleofasciculaceae</taxon>
        <taxon>Coleofasciculus</taxon>
    </lineage>
</organism>
<evidence type="ECO:0000313" key="2">
    <source>
        <dbReference type="EMBL" id="EDX71432.1"/>
    </source>
</evidence>
<dbReference type="OrthoDB" id="418145at2"/>
<gene>
    <name evidence="2" type="ORF">MC7420_1646</name>
</gene>
<sequence>MKHLNKTLGTIAFATLALGYTNVANAATVTTSGTWSNPQGTAADVMNNGNTISWGNPANTSSDQSSYVFDGNGGVEVDDTTFQVFKLGTFTHDNFPITQGDFLGATLTLNLDIDGQVSQGFTFDFAHNETLNETPCDPQGSTVCPDVVDIPSAIGEETISYNGKKFQLQILGFSDTIDGPKVTQFITEEGMSNQTMLFGQLKPEPVPEPLTILGSATALGFGAFLKRESSRKKNKTKQDV</sequence>
<name>B4W386_9CYAN</name>
<dbReference type="NCBIfam" id="TIGR04155">
    <property type="entry name" value="cyano_PEP"/>
    <property type="match status" value="1"/>
</dbReference>
<feature type="signal peptide" evidence="1">
    <location>
        <begin position="1"/>
        <end position="26"/>
    </location>
</feature>
<dbReference type="AlphaFoldDB" id="B4W386"/>
<accession>B4W386</accession>
<keyword evidence="3" id="KW-1185">Reference proteome</keyword>
<keyword evidence="1" id="KW-0732">Signal</keyword>
<reference evidence="2 3" key="1">
    <citation type="submission" date="2008-07" db="EMBL/GenBank/DDBJ databases">
        <authorList>
            <person name="Tandeau de Marsac N."/>
            <person name="Ferriera S."/>
            <person name="Johnson J."/>
            <person name="Kravitz S."/>
            <person name="Beeson K."/>
            <person name="Sutton G."/>
            <person name="Rogers Y.-H."/>
            <person name="Friedman R."/>
            <person name="Frazier M."/>
            <person name="Venter J.C."/>
        </authorList>
    </citation>
    <scope>NUCLEOTIDE SEQUENCE [LARGE SCALE GENOMIC DNA]</scope>
    <source>
        <strain evidence="2 3">PCC 7420</strain>
    </source>
</reference>
<proteinExistence type="predicted"/>
<dbReference type="STRING" id="118168.MC7420_1646"/>
<dbReference type="Proteomes" id="UP000003835">
    <property type="component" value="Unassembled WGS sequence"/>
</dbReference>
<dbReference type="HOGENOM" id="CLU_101312_0_0_3"/>
<dbReference type="eggNOG" id="ENOG50338YM">
    <property type="taxonomic scope" value="Bacteria"/>
</dbReference>
<dbReference type="NCBIfam" id="NF038125">
    <property type="entry name" value="PEP_CTERM_THxN"/>
    <property type="match status" value="1"/>
</dbReference>
<evidence type="ECO:0000256" key="1">
    <source>
        <dbReference type="SAM" id="SignalP"/>
    </source>
</evidence>